<dbReference type="PANTHER" id="PTHR30580">
    <property type="entry name" value="PRIMOSOMAL PROTEIN N"/>
    <property type="match status" value="1"/>
</dbReference>
<dbReference type="InterPro" id="IPR041222">
    <property type="entry name" value="PriA_3primeBD"/>
</dbReference>
<keyword evidence="3 11" id="KW-0479">Metal-binding</keyword>
<dbReference type="InterPro" id="IPR001650">
    <property type="entry name" value="Helicase_C-like"/>
</dbReference>
<dbReference type="Pfam" id="PF17764">
    <property type="entry name" value="PriA_3primeBD"/>
    <property type="match status" value="1"/>
</dbReference>
<dbReference type="Gene3D" id="3.40.50.300">
    <property type="entry name" value="P-loop containing nucleotide triphosphate hydrolases"/>
    <property type="match status" value="2"/>
</dbReference>
<keyword evidence="1 11" id="KW-0639">Primosome</keyword>
<feature type="binding site" evidence="11">
    <location>
        <position position="510"/>
    </location>
    <ligand>
        <name>Zn(2+)</name>
        <dbReference type="ChEBI" id="CHEBI:29105"/>
        <label>1</label>
    </ligand>
</feature>
<evidence type="ECO:0000256" key="1">
    <source>
        <dbReference type="ARBA" id="ARBA00022515"/>
    </source>
</evidence>
<accession>A0ABT6XY58</accession>
<dbReference type="PROSITE" id="PS51192">
    <property type="entry name" value="HELICASE_ATP_BIND_1"/>
    <property type="match status" value="1"/>
</dbReference>
<evidence type="ECO:0000256" key="9">
    <source>
        <dbReference type="ARBA" id="ARBA00023125"/>
    </source>
</evidence>
<feature type="domain" description="Helicase C-terminal" evidence="13">
    <location>
        <begin position="544"/>
        <end position="698"/>
    </location>
</feature>
<sequence length="805" mass="90066">MTAGITRVAEVVVEGTALFLDKRFDYAVPPDVDVAPGVRVVVPMRDSVRSGIVWAVREVAEAGRLRAVMRVMDRVPVLTPHQMRMAEWLCDRYGATLPEAVSAILPGAFRVRVRKVLVPNDGAQVPDDVKTSALFRWIAESGPEWSEVRARSKADERTARAWVGAGFVREEIRVDEAVGEKRRAYLVARAPDEVLRREAESRRRRARRQSDLLQQLAEAGEMMWDRRAFPPSSVAPLVEAELLAIAERRVTRAHPPRNEDAAWPELTPYQASAVRALTEMARQGHGVALLHGVTGSGKTEVYMHLIRAAIEGGGQALVLVPEIALTPQLVQRFERRFGGRVAVLHSGLSLGERREEWTRVLDGDANVVIGARSAVFAPMRDLRLVVIDEEHEPSYKQEDAPHYDAREVAMWRAREAGALVVLGSATPSVASMLRVEQGDARLVSLPVRANQRPLPPVDVIDMREELRAGNRSIFSRRLAEELERTVSEGMQAILFLNRRGYAHAALCRACGHSMECPRCDIHLTVHRKAEGHALVCHYCGHEEPLVRRCPACGEEALVPYGLGTEQVEQHLLRTWPAMRVLRMDWDTTRRKGALESIIERFQRGEADVLVGTQMIAKGLDFPRVRLVGVVAADAMLTLPDYRANERAFQLLTQVAGRAGRADTDGITLIQTYQPGHRAIQAARSHDYRAFYERERESREFFRYPPFCELAVFLASHAEERLARGAAARFERELARSASAASLTVLPAGPSGIRRIDNVYRYQVVMKYASWQDVKEDVVRAYRLVKEKMNRLGGSAVLDVNAQRIG</sequence>
<dbReference type="InterPro" id="IPR011545">
    <property type="entry name" value="DEAD/DEAH_box_helicase_dom"/>
</dbReference>
<dbReference type="Proteomes" id="UP001529245">
    <property type="component" value="Unassembled WGS sequence"/>
</dbReference>
<comment type="caution">
    <text evidence="14">The sequence shown here is derived from an EMBL/GenBank/DDBJ whole genome shotgun (WGS) entry which is preliminary data.</text>
</comment>
<dbReference type="Pfam" id="PF18074">
    <property type="entry name" value="PriA_C"/>
    <property type="match status" value="1"/>
</dbReference>
<keyword evidence="10 11" id="KW-0413">Isomerase</keyword>
<keyword evidence="8 11" id="KW-0067">ATP-binding</keyword>
<evidence type="ECO:0000256" key="10">
    <source>
        <dbReference type="ARBA" id="ARBA00023235"/>
    </source>
</evidence>
<dbReference type="InterPro" id="IPR014001">
    <property type="entry name" value="Helicase_ATP-bd"/>
</dbReference>
<dbReference type="CDD" id="cd18804">
    <property type="entry name" value="SF2_C_priA"/>
    <property type="match status" value="1"/>
</dbReference>
<keyword evidence="15" id="KW-1185">Reference proteome</keyword>
<dbReference type="SMART" id="SM00487">
    <property type="entry name" value="DEXDc"/>
    <property type="match status" value="1"/>
</dbReference>
<comment type="cofactor">
    <cofactor evidence="11">
        <name>Zn(2+)</name>
        <dbReference type="ChEBI" id="CHEBI:29105"/>
    </cofactor>
    <text evidence="11">Binds 2 zinc ions per subunit.</text>
</comment>
<keyword evidence="4 11" id="KW-0547">Nucleotide-binding</keyword>
<dbReference type="CDD" id="cd17929">
    <property type="entry name" value="DEXHc_priA"/>
    <property type="match status" value="1"/>
</dbReference>
<feature type="binding site" evidence="11">
    <location>
        <position position="552"/>
    </location>
    <ligand>
        <name>Zn(2+)</name>
        <dbReference type="ChEBI" id="CHEBI:29105"/>
        <label>1</label>
    </ligand>
</feature>
<evidence type="ECO:0000313" key="15">
    <source>
        <dbReference type="Proteomes" id="UP001529245"/>
    </source>
</evidence>
<reference evidence="14 15" key="1">
    <citation type="submission" date="2023-04" db="EMBL/GenBank/DDBJ databases">
        <title>A. sendaiensis sub sp. chiapanensis a novel subspecie with specific adaptation in bacterial cell wall isolated from an active volcano.</title>
        <authorList>
            <person name="Alvarez Gutierrez P.E."/>
            <person name="Ortiz Cortes L.Y."/>
        </authorList>
    </citation>
    <scope>NUCLEOTIDE SEQUENCE [LARGE SCALE GENOMIC DNA]</scope>
    <source>
        <strain evidence="14 15">PA2</strain>
    </source>
</reference>
<keyword evidence="7 11" id="KW-0862">Zinc</keyword>
<dbReference type="InterPro" id="IPR041236">
    <property type="entry name" value="PriA_C"/>
</dbReference>
<dbReference type="InterPro" id="IPR040498">
    <property type="entry name" value="PriA_CRR"/>
</dbReference>
<organism evidence="14 15">
    <name type="scientific">Alicyclobacillus sendaiensis PA2</name>
    <dbReference type="NCBI Taxonomy" id="3029425"/>
    <lineage>
        <taxon>Bacteria</taxon>
        <taxon>Bacillati</taxon>
        <taxon>Bacillota</taxon>
        <taxon>Bacilli</taxon>
        <taxon>Bacillales</taxon>
        <taxon>Alicyclobacillaceae</taxon>
        <taxon>Alicyclobacillus</taxon>
    </lineage>
</organism>
<evidence type="ECO:0000256" key="3">
    <source>
        <dbReference type="ARBA" id="ARBA00022723"/>
    </source>
</evidence>
<keyword evidence="2 11" id="KW-0235">DNA replication</keyword>
<comment type="subunit">
    <text evidence="11">Component of the replication restart primosome.</text>
</comment>
<dbReference type="PROSITE" id="PS51194">
    <property type="entry name" value="HELICASE_CTER"/>
    <property type="match status" value="1"/>
</dbReference>
<keyword evidence="5 11" id="KW-0378">Hydrolase</keyword>
<dbReference type="EMBL" id="JASGCB010000009">
    <property type="protein sequence ID" value="MDI9259972.1"/>
    <property type="molecule type" value="Genomic_DNA"/>
</dbReference>
<comment type="catalytic activity">
    <reaction evidence="11">
        <text>Couples ATP hydrolysis with the unwinding of duplex DNA by translocating in the 3'-5' direction.</text>
        <dbReference type="EC" id="5.6.2.4"/>
    </reaction>
</comment>
<dbReference type="InterPro" id="IPR005259">
    <property type="entry name" value="PriA"/>
</dbReference>
<dbReference type="InterPro" id="IPR042115">
    <property type="entry name" value="PriA_3primeBD_sf"/>
</dbReference>
<dbReference type="SUPFAM" id="SSF52540">
    <property type="entry name" value="P-loop containing nucleoside triphosphate hydrolases"/>
    <property type="match status" value="2"/>
</dbReference>
<feature type="binding site" evidence="11">
    <location>
        <position position="549"/>
    </location>
    <ligand>
        <name>Zn(2+)</name>
        <dbReference type="ChEBI" id="CHEBI:29105"/>
        <label>1</label>
    </ligand>
</feature>
<feature type="binding site" evidence="11">
    <location>
        <position position="516"/>
    </location>
    <ligand>
        <name>Zn(2+)</name>
        <dbReference type="ChEBI" id="CHEBI:29105"/>
        <label>2</label>
    </ligand>
</feature>
<evidence type="ECO:0000259" key="13">
    <source>
        <dbReference type="PROSITE" id="PS51194"/>
    </source>
</evidence>
<comment type="function">
    <text evidence="11">Initiates the restart of stalled replication forks, which reloads the replicative helicase on sites other than the origin of replication. Recognizes and binds to abandoned replication forks and remodels them to uncover a helicase loading site. Promotes assembly of the primosome at these replication forks.</text>
</comment>
<feature type="binding site" evidence="11">
    <location>
        <position position="539"/>
    </location>
    <ligand>
        <name>Zn(2+)</name>
        <dbReference type="ChEBI" id="CHEBI:29105"/>
        <label>2</label>
    </ligand>
</feature>
<name>A0ABT6XY58_ALISE</name>
<dbReference type="HAMAP" id="MF_00983">
    <property type="entry name" value="PriA"/>
    <property type="match status" value="1"/>
</dbReference>
<proteinExistence type="inferred from homology"/>
<comment type="catalytic activity">
    <reaction evidence="11">
        <text>ATP + H2O = ADP + phosphate + H(+)</text>
        <dbReference type="Rhea" id="RHEA:13065"/>
        <dbReference type="ChEBI" id="CHEBI:15377"/>
        <dbReference type="ChEBI" id="CHEBI:15378"/>
        <dbReference type="ChEBI" id="CHEBI:30616"/>
        <dbReference type="ChEBI" id="CHEBI:43474"/>
        <dbReference type="ChEBI" id="CHEBI:456216"/>
        <dbReference type="EC" id="5.6.2.4"/>
    </reaction>
</comment>
<dbReference type="PANTHER" id="PTHR30580:SF0">
    <property type="entry name" value="PRIMOSOMAL PROTEIN N"/>
    <property type="match status" value="1"/>
</dbReference>
<gene>
    <name evidence="11 14" type="primary">priA</name>
    <name evidence="14" type="ORF">QID03_07190</name>
</gene>
<evidence type="ECO:0000256" key="11">
    <source>
        <dbReference type="HAMAP-Rule" id="MF_00983"/>
    </source>
</evidence>
<dbReference type="Gene3D" id="3.40.1440.60">
    <property type="entry name" value="PriA, 3(prime) DNA-binding domain"/>
    <property type="match status" value="1"/>
</dbReference>
<feature type="domain" description="Helicase ATP-binding" evidence="12">
    <location>
        <begin position="279"/>
        <end position="445"/>
    </location>
</feature>
<feature type="binding site" evidence="11">
    <location>
        <position position="536"/>
    </location>
    <ligand>
        <name>Zn(2+)</name>
        <dbReference type="ChEBI" id="CHEBI:29105"/>
        <label>2</label>
    </ligand>
</feature>
<evidence type="ECO:0000256" key="4">
    <source>
        <dbReference type="ARBA" id="ARBA00022741"/>
    </source>
</evidence>
<evidence type="ECO:0000256" key="6">
    <source>
        <dbReference type="ARBA" id="ARBA00022806"/>
    </source>
</evidence>
<evidence type="ECO:0000256" key="5">
    <source>
        <dbReference type="ARBA" id="ARBA00022801"/>
    </source>
</evidence>
<dbReference type="RefSeq" id="WP_283203493.1">
    <property type="nucleotide sequence ID" value="NZ_JASGCB010000009.1"/>
</dbReference>
<evidence type="ECO:0000256" key="8">
    <source>
        <dbReference type="ARBA" id="ARBA00022840"/>
    </source>
</evidence>
<evidence type="ECO:0000256" key="7">
    <source>
        <dbReference type="ARBA" id="ARBA00022833"/>
    </source>
</evidence>
<keyword evidence="9 11" id="KW-0238">DNA-binding</keyword>
<dbReference type="EC" id="5.6.2.4" evidence="11"/>
<comment type="similarity">
    <text evidence="11">Belongs to the helicase family. PriA subfamily.</text>
</comment>
<dbReference type="Pfam" id="PF18319">
    <property type="entry name" value="Zn_ribbon_PriA"/>
    <property type="match status" value="1"/>
</dbReference>
<evidence type="ECO:0000256" key="2">
    <source>
        <dbReference type="ARBA" id="ARBA00022705"/>
    </source>
</evidence>
<evidence type="ECO:0000259" key="12">
    <source>
        <dbReference type="PROSITE" id="PS51192"/>
    </source>
</evidence>
<protein>
    <recommendedName>
        <fullName evidence="11">Replication restart protein PriA</fullName>
    </recommendedName>
    <alternativeName>
        <fullName evidence="11">ATP-dependent DNA helicase PriA</fullName>
        <ecNumber evidence="11">5.6.2.4</ecNumber>
    </alternativeName>
    <alternativeName>
        <fullName evidence="11">DNA 3'-5' helicase PriA</fullName>
    </alternativeName>
</protein>
<dbReference type="Pfam" id="PF00271">
    <property type="entry name" value="Helicase_C"/>
    <property type="match status" value="1"/>
</dbReference>
<feature type="binding site" evidence="11">
    <location>
        <position position="507"/>
    </location>
    <ligand>
        <name>Zn(2+)</name>
        <dbReference type="ChEBI" id="CHEBI:29105"/>
        <label>1</label>
    </ligand>
</feature>
<keyword evidence="6 11" id="KW-0347">Helicase</keyword>
<dbReference type="NCBIfam" id="TIGR00595">
    <property type="entry name" value="priA"/>
    <property type="match status" value="1"/>
</dbReference>
<dbReference type="SMART" id="SM00490">
    <property type="entry name" value="HELICc"/>
    <property type="match status" value="1"/>
</dbReference>
<dbReference type="InterPro" id="IPR027417">
    <property type="entry name" value="P-loop_NTPase"/>
</dbReference>
<evidence type="ECO:0000313" key="14">
    <source>
        <dbReference type="EMBL" id="MDI9259972.1"/>
    </source>
</evidence>
<dbReference type="Pfam" id="PF00270">
    <property type="entry name" value="DEAD"/>
    <property type="match status" value="1"/>
</dbReference>
<feature type="binding site" evidence="11">
    <location>
        <position position="519"/>
    </location>
    <ligand>
        <name>Zn(2+)</name>
        <dbReference type="ChEBI" id="CHEBI:29105"/>
        <label>2</label>
    </ligand>
</feature>